<dbReference type="InterPro" id="IPR012337">
    <property type="entry name" value="RNaseH-like_sf"/>
</dbReference>
<protein>
    <submittedName>
        <fullName evidence="2">IS701 family transposase</fullName>
    </submittedName>
</protein>
<dbReference type="InterPro" id="IPR038721">
    <property type="entry name" value="IS701-like_DDE_dom"/>
</dbReference>
<comment type="caution">
    <text evidence="2">The sequence shown here is derived from an EMBL/GenBank/DDBJ whole genome shotgun (WGS) entry which is preliminary data.</text>
</comment>
<proteinExistence type="predicted"/>
<dbReference type="Proteomes" id="UP000245539">
    <property type="component" value="Unassembled WGS sequence"/>
</dbReference>
<dbReference type="OrthoDB" id="6112254at2"/>
<reference evidence="2 3" key="1">
    <citation type="submission" date="2018-05" db="EMBL/GenBank/DDBJ databases">
        <title>Leucothrix arctica sp. nov., isolated from Arctic seawater.</title>
        <authorList>
            <person name="Choi A."/>
            <person name="Baek K."/>
        </authorList>
    </citation>
    <scope>NUCLEOTIDE SEQUENCE [LARGE SCALE GENOMIC DNA]</scope>
    <source>
        <strain evidence="2 3">JCM 18388</strain>
    </source>
</reference>
<evidence type="ECO:0000313" key="2">
    <source>
        <dbReference type="EMBL" id="PWQ92060.1"/>
    </source>
</evidence>
<dbReference type="AlphaFoldDB" id="A0A317C6W9"/>
<gene>
    <name evidence="2" type="ORF">DKW60_23120</name>
</gene>
<evidence type="ECO:0000313" key="3">
    <source>
        <dbReference type="Proteomes" id="UP000245539"/>
    </source>
</evidence>
<accession>A0A317C6W9</accession>
<dbReference type="SUPFAM" id="SSF53098">
    <property type="entry name" value="Ribonuclease H-like"/>
    <property type="match status" value="1"/>
</dbReference>
<evidence type="ECO:0000259" key="1">
    <source>
        <dbReference type="Pfam" id="PF13546"/>
    </source>
</evidence>
<name>A0A317C6W9_9GAMM</name>
<dbReference type="EMBL" id="QGKM01000126">
    <property type="protein sequence ID" value="PWQ92060.1"/>
    <property type="molecule type" value="Genomic_DNA"/>
</dbReference>
<organism evidence="2 3">
    <name type="scientific">Leucothrix pacifica</name>
    <dbReference type="NCBI Taxonomy" id="1247513"/>
    <lineage>
        <taxon>Bacteria</taxon>
        <taxon>Pseudomonadati</taxon>
        <taxon>Pseudomonadota</taxon>
        <taxon>Gammaproteobacteria</taxon>
        <taxon>Thiotrichales</taxon>
        <taxon>Thiotrichaceae</taxon>
        <taxon>Leucothrix</taxon>
    </lineage>
</organism>
<sequence>MTKPDIFDLYTDYLITSFSYTTATGLSELVDGAVSHDQITRFLSQQDFTSKELWKVIKRTAREIEADDGVLIFDDTIQAKPHSKENELICWHFDHTVNRSVKGINLLNCLYYANETSLPVAFELVKKPIRFCDVKTQREKRMSEVTKNEQLRGMLKVCCQNQLKWRYALADSWFSSADNMKYIHQMLQKYFIFALKSNRLVALTSEDKAKGRFTRIDSIEWPEGPVQGWVKGLTFPVLFHRQIFTNKDGSTGTLYLISNELSATKTTLETIYQKRWKVEVFHKSIKSNTGMAKSPAKTVRTQSNHIFMSLYATARLEGLSMKQGLNKFAMKTRLYTKALQQAFKELKALRASTA</sequence>
<keyword evidence="3" id="KW-1185">Reference proteome</keyword>
<dbReference type="RefSeq" id="WP_109840007.1">
    <property type="nucleotide sequence ID" value="NZ_QGKM01000126.1"/>
</dbReference>
<feature type="domain" description="Transposase IS701-like DDE" evidence="1">
    <location>
        <begin position="12"/>
        <end position="201"/>
    </location>
</feature>
<dbReference type="Pfam" id="PF13546">
    <property type="entry name" value="DDE_5"/>
    <property type="match status" value="1"/>
</dbReference>